<dbReference type="GO" id="GO:0006999">
    <property type="term" value="P:nuclear pore organization"/>
    <property type="evidence" value="ECO:0007669"/>
    <property type="project" value="TreeGrafter"/>
</dbReference>
<sequence length="174" mass="19431">MNVGGDLEKEDLDSHRYKYLGDEGSISLIEELVVKDEAMNLEPDDECNTKLMSNTGNWMHIRYQSKLQARKALSKDGRIFGESIMIGVKPCIDKSVMENSDRCPLSSPSLAFTPPIKTLGTPTQPGSTPRISTMRPLATAYKASTSDYQVISDRQTPKKDESLVSKAMEYMFGW</sequence>
<dbReference type="InParanoid" id="L9L7R8"/>
<name>L9L7R8_TUPCH</name>
<evidence type="ECO:0000256" key="5">
    <source>
        <dbReference type="ARBA" id="ARBA00022816"/>
    </source>
</evidence>
<dbReference type="InterPro" id="IPR007846">
    <property type="entry name" value="RRM_NUP35_dom"/>
</dbReference>
<evidence type="ECO:0000256" key="11">
    <source>
        <dbReference type="ARBA" id="ARBA00030113"/>
    </source>
</evidence>
<dbReference type="InterPro" id="IPR035979">
    <property type="entry name" value="RBD_domain_sf"/>
</dbReference>
<dbReference type="SUPFAM" id="SSF54928">
    <property type="entry name" value="RNA-binding domain, RBD"/>
    <property type="match status" value="1"/>
</dbReference>
<comment type="similarity">
    <text evidence="2">Belongs to the Nup35 family.</text>
</comment>
<reference evidence="16" key="2">
    <citation type="journal article" date="2013" name="Nat. Commun.">
        <title>Genome of the Chinese tree shrew.</title>
        <authorList>
            <person name="Fan Y."/>
            <person name="Huang Z.Y."/>
            <person name="Cao C.C."/>
            <person name="Chen C.S."/>
            <person name="Chen Y.X."/>
            <person name="Fan D.D."/>
            <person name="He J."/>
            <person name="Hou H.L."/>
            <person name="Hu L."/>
            <person name="Hu X.T."/>
            <person name="Jiang X.T."/>
            <person name="Lai R."/>
            <person name="Lang Y.S."/>
            <person name="Liang B."/>
            <person name="Liao S.G."/>
            <person name="Mu D."/>
            <person name="Ma Y.Y."/>
            <person name="Niu Y.Y."/>
            <person name="Sun X.Q."/>
            <person name="Xia J.Q."/>
            <person name="Xiao J."/>
            <person name="Xiong Z.Q."/>
            <person name="Xu L."/>
            <person name="Yang L."/>
            <person name="Zhang Y."/>
            <person name="Zhao W."/>
            <person name="Zhao X.D."/>
            <person name="Zheng Y.T."/>
            <person name="Zhou J.M."/>
            <person name="Zhu Y.B."/>
            <person name="Zhang G.J."/>
            <person name="Wang J."/>
            <person name="Yao Y.G."/>
        </authorList>
    </citation>
    <scope>NUCLEOTIDE SEQUENCE [LARGE SCALE GENOMIC DNA]</scope>
</reference>
<organism evidence="15 16">
    <name type="scientific">Tupaia chinensis</name>
    <name type="common">Chinese tree shrew</name>
    <name type="synonym">Tupaia belangeri chinensis</name>
    <dbReference type="NCBI Taxonomy" id="246437"/>
    <lineage>
        <taxon>Eukaryota</taxon>
        <taxon>Metazoa</taxon>
        <taxon>Chordata</taxon>
        <taxon>Craniata</taxon>
        <taxon>Vertebrata</taxon>
        <taxon>Euteleostomi</taxon>
        <taxon>Mammalia</taxon>
        <taxon>Eutheria</taxon>
        <taxon>Euarchontoglires</taxon>
        <taxon>Scandentia</taxon>
        <taxon>Tupaiidae</taxon>
        <taxon>Tupaia</taxon>
    </lineage>
</organism>
<keyword evidence="7" id="KW-0811">Translocation</keyword>
<evidence type="ECO:0000259" key="14">
    <source>
        <dbReference type="PROSITE" id="PS51472"/>
    </source>
</evidence>
<dbReference type="PROSITE" id="PS51472">
    <property type="entry name" value="RRM_NUP35"/>
    <property type="match status" value="1"/>
</dbReference>
<protein>
    <recommendedName>
        <fullName evidence="3">Nucleoporin NUP35</fullName>
    </recommendedName>
    <alternativeName>
        <fullName evidence="12">35 kDa nucleoporin</fullName>
    </alternativeName>
    <alternativeName>
        <fullName evidence="11">Nuclear pore complex protein Nup53</fullName>
    </alternativeName>
    <alternativeName>
        <fullName evidence="10">Nucleoporin NUP53</fullName>
    </alternativeName>
</protein>
<dbReference type="GO" id="GO:0051028">
    <property type="term" value="P:mRNA transport"/>
    <property type="evidence" value="ECO:0007669"/>
    <property type="project" value="UniProtKB-UniRule"/>
</dbReference>
<dbReference type="STRING" id="246437.L9L7R8"/>
<dbReference type="GO" id="GO:0005543">
    <property type="term" value="F:phospholipid binding"/>
    <property type="evidence" value="ECO:0007669"/>
    <property type="project" value="TreeGrafter"/>
</dbReference>
<keyword evidence="16" id="KW-1185">Reference proteome</keyword>
<dbReference type="eggNOG" id="KOG4285">
    <property type="taxonomic scope" value="Eukaryota"/>
</dbReference>
<accession>L9L7R8</accession>
<evidence type="ECO:0000256" key="6">
    <source>
        <dbReference type="ARBA" id="ARBA00022927"/>
    </source>
</evidence>
<dbReference type="GO" id="GO:0006607">
    <property type="term" value="P:NLS-bearing protein import into nucleus"/>
    <property type="evidence" value="ECO:0007669"/>
    <property type="project" value="TreeGrafter"/>
</dbReference>
<dbReference type="GO" id="GO:0044615">
    <property type="term" value="C:nuclear pore nuclear basket"/>
    <property type="evidence" value="ECO:0007669"/>
    <property type="project" value="TreeGrafter"/>
</dbReference>
<evidence type="ECO:0000256" key="4">
    <source>
        <dbReference type="ARBA" id="ARBA00022448"/>
    </source>
</evidence>
<comment type="subcellular location">
    <subcellularLocation>
        <location evidence="1">Nucleus</location>
        <location evidence="1">Nuclear pore complex</location>
    </subcellularLocation>
</comment>
<dbReference type="GO" id="GO:0003676">
    <property type="term" value="F:nucleic acid binding"/>
    <property type="evidence" value="ECO:0007669"/>
    <property type="project" value="InterPro"/>
</dbReference>
<evidence type="ECO:0000256" key="3">
    <source>
        <dbReference type="ARBA" id="ARBA00016439"/>
    </source>
</evidence>
<dbReference type="PANTHER" id="PTHR21527:SF6">
    <property type="entry name" value="NUCLEOPORIN NUP35"/>
    <property type="match status" value="1"/>
</dbReference>
<reference evidence="16" key="1">
    <citation type="submission" date="2012-07" db="EMBL/GenBank/DDBJ databases">
        <title>Genome of the Chinese tree shrew, a rising model animal genetically related to primates.</title>
        <authorList>
            <person name="Zhang G."/>
            <person name="Fan Y."/>
            <person name="Yao Y."/>
            <person name="Huang Z."/>
        </authorList>
    </citation>
    <scope>NUCLEOTIDE SEQUENCE [LARGE SCALE GENOMIC DNA]</scope>
</reference>
<dbReference type="Proteomes" id="UP000011518">
    <property type="component" value="Unassembled WGS sequence"/>
</dbReference>
<evidence type="ECO:0000256" key="7">
    <source>
        <dbReference type="ARBA" id="ARBA00023010"/>
    </source>
</evidence>
<keyword evidence="4 13" id="KW-0813">Transport</keyword>
<dbReference type="Gene3D" id="3.30.70.330">
    <property type="match status" value="1"/>
</dbReference>
<evidence type="ECO:0000256" key="8">
    <source>
        <dbReference type="ARBA" id="ARBA00023132"/>
    </source>
</evidence>
<evidence type="ECO:0000256" key="9">
    <source>
        <dbReference type="ARBA" id="ARBA00023242"/>
    </source>
</evidence>
<dbReference type="Pfam" id="PF15333">
    <property type="entry name" value="TAF1D"/>
    <property type="match status" value="1"/>
</dbReference>
<dbReference type="AlphaFoldDB" id="L9L7R8"/>
<dbReference type="GO" id="GO:0044613">
    <property type="term" value="C:nuclear pore central transport channel"/>
    <property type="evidence" value="ECO:0007669"/>
    <property type="project" value="TreeGrafter"/>
</dbReference>
<evidence type="ECO:0000313" key="16">
    <source>
        <dbReference type="Proteomes" id="UP000011518"/>
    </source>
</evidence>
<dbReference type="PANTHER" id="PTHR21527">
    <property type="entry name" value="NUCLEOPORIN NUP35"/>
    <property type="match status" value="1"/>
</dbReference>
<evidence type="ECO:0000256" key="13">
    <source>
        <dbReference type="PROSITE-ProRule" id="PRU00804"/>
    </source>
</evidence>
<dbReference type="InterPro" id="IPR027976">
    <property type="entry name" value="TAF1D"/>
</dbReference>
<keyword evidence="6" id="KW-0653">Protein transport</keyword>
<evidence type="ECO:0000256" key="1">
    <source>
        <dbReference type="ARBA" id="ARBA00004567"/>
    </source>
</evidence>
<dbReference type="GO" id="GO:0017056">
    <property type="term" value="F:structural constituent of nuclear pore"/>
    <property type="evidence" value="ECO:0007669"/>
    <property type="project" value="TreeGrafter"/>
</dbReference>
<evidence type="ECO:0000256" key="12">
    <source>
        <dbReference type="ARBA" id="ARBA00030250"/>
    </source>
</evidence>
<dbReference type="EMBL" id="KB320522">
    <property type="protein sequence ID" value="ELW69757.1"/>
    <property type="molecule type" value="Genomic_DNA"/>
</dbReference>
<keyword evidence="9 13" id="KW-0539">Nucleus</keyword>
<keyword evidence="8 13" id="KW-0906">Nuclear pore complex</keyword>
<proteinExistence type="inferred from homology"/>
<evidence type="ECO:0000256" key="2">
    <source>
        <dbReference type="ARBA" id="ARBA00009454"/>
    </source>
</evidence>
<evidence type="ECO:0000313" key="15">
    <source>
        <dbReference type="EMBL" id="ELW69757.1"/>
    </source>
</evidence>
<dbReference type="InterPro" id="IPR012677">
    <property type="entry name" value="Nucleotide-bd_a/b_plait_sf"/>
</dbReference>
<keyword evidence="5 13" id="KW-0509">mRNA transport</keyword>
<feature type="domain" description="RRM Nup35-type" evidence="14">
    <location>
        <begin position="1"/>
        <end position="98"/>
    </location>
</feature>
<dbReference type="GO" id="GO:0005668">
    <property type="term" value="C:RNA polymerase transcription factor SL1 complex"/>
    <property type="evidence" value="ECO:0007669"/>
    <property type="project" value="InterPro"/>
</dbReference>
<dbReference type="GO" id="GO:0006355">
    <property type="term" value="P:regulation of DNA-templated transcription"/>
    <property type="evidence" value="ECO:0007669"/>
    <property type="project" value="InterPro"/>
</dbReference>
<evidence type="ECO:0000256" key="10">
    <source>
        <dbReference type="ARBA" id="ARBA00029997"/>
    </source>
</evidence>
<gene>
    <name evidence="15" type="ORF">TREES_T100007115</name>
</gene>